<evidence type="ECO:0000256" key="1">
    <source>
        <dbReference type="ARBA" id="ARBA00009431"/>
    </source>
</evidence>
<evidence type="ECO:0000256" key="6">
    <source>
        <dbReference type="ARBA" id="ARBA00023180"/>
    </source>
</evidence>
<dbReference type="OrthoDB" id="443318at2759"/>
<keyword evidence="4 7" id="KW-0732">Signal</keyword>
<organism evidence="8 9">
    <name type="scientific">Meira miltonrushii</name>
    <dbReference type="NCBI Taxonomy" id="1280837"/>
    <lineage>
        <taxon>Eukaryota</taxon>
        <taxon>Fungi</taxon>
        <taxon>Dikarya</taxon>
        <taxon>Basidiomycota</taxon>
        <taxon>Ustilaginomycotina</taxon>
        <taxon>Exobasidiomycetes</taxon>
        <taxon>Exobasidiales</taxon>
        <taxon>Brachybasidiaceae</taxon>
        <taxon>Meira</taxon>
    </lineage>
</organism>
<proteinExistence type="inferred from homology"/>
<dbReference type="EMBL" id="KZ819604">
    <property type="protein sequence ID" value="PWN33593.1"/>
    <property type="molecule type" value="Genomic_DNA"/>
</dbReference>
<dbReference type="AlphaFoldDB" id="A0A316VBH6"/>
<evidence type="ECO:0000313" key="8">
    <source>
        <dbReference type="EMBL" id="PWN33593.1"/>
    </source>
</evidence>
<evidence type="ECO:0000256" key="7">
    <source>
        <dbReference type="RuleBase" id="RU361156"/>
    </source>
</evidence>
<name>A0A316VBH6_9BASI</name>
<dbReference type="PANTHER" id="PTHR11802">
    <property type="entry name" value="SERINE PROTEASE FAMILY S10 SERINE CARBOXYPEPTIDASE"/>
    <property type="match status" value="1"/>
</dbReference>
<accession>A0A316VBH6</accession>
<evidence type="ECO:0000313" key="9">
    <source>
        <dbReference type="Proteomes" id="UP000245771"/>
    </source>
</evidence>
<sequence>MRLTSFAVWLSAGLTLSRAAQLPFLAEGPSESHDYTNNVDRPSTFTFSHPSFPAHTLRFVEPPGDICERHKGTRSWSGYLDVNLDELWKKEQQDAQNGNGVYAPRLMERDEEEVYANKEKHPEGVIEHFYFWAFESRNDPKEDPTVLWLNGGPGCSSGCGMLMELGPCNAQNYNGTKGPHTKYNPHSWNNNASLIFLDQPVGTGFSYASWSDPKKEGKAPSRIYTAREAARDASAFLQLWGSHAKELIGQAPSSFHIAGESYAGRWAPLIASQLIEDNKKAIAHPDLGFKPLPLASVLIGNGFTSPKHQFQAYVEYSCANTTGFGTFLPKEQCKTMWGRVPTCLALTEKCNTPTEGKPHDTLACKTALDFCETALQAPWTDTGMSPYDYEHMGDYEEDDWFATFLNATKTKKALGIDKSGAGDKHDGSYASCSDKVFSRFSKTGDGAKDSTWAVKDLLENDIRVLLYAGERDFICNYLGIQAWSLDLQWSGRDEFRKQELVPWYHPAPKQEEVAGVQRTYGNLTFLTIRESSHFVPYSQPEASLKMFNSWIHDKSPPQ</sequence>
<dbReference type="PRINTS" id="PR00724">
    <property type="entry name" value="CRBOXYPTASEC"/>
</dbReference>
<dbReference type="PANTHER" id="PTHR11802:SF113">
    <property type="entry name" value="SERINE CARBOXYPEPTIDASE CTSA-4.1"/>
    <property type="match status" value="1"/>
</dbReference>
<protein>
    <recommendedName>
        <fullName evidence="7">Carboxypeptidase</fullName>
        <ecNumber evidence="7">3.4.16.-</ecNumber>
    </recommendedName>
</protein>
<dbReference type="RefSeq" id="XP_025353895.1">
    <property type="nucleotide sequence ID" value="XM_025496694.1"/>
</dbReference>
<dbReference type="InParanoid" id="A0A316VBH6"/>
<keyword evidence="2 7" id="KW-0121">Carboxypeptidase</keyword>
<dbReference type="InterPro" id="IPR018202">
    <property type="entry name" value="Ser_caboxypep_ser_AS"/>
</dbReference>
<dbReference type="Gene3D" id="3.40.50.1820">
    <property type="entry name" value="alpha/beta hydrolase"/>
    <property type="match status" value="1"/>
</dbReference>
<dbReference type="InterPro" id="IPR029058">
    <property type="entry name" value="AB_hydrolase_fold"/>
</dbReference>
<evidence type="ECO:0000256" key="4">
    <source>
        <dbReference type="ARBA" id="ARBA00022729"/>
    </source>
</evidence>
<reference evidence="8 9" key="1">
    <citation type="journal article" date="2018" name="Mol. Biol. Evol.">
        <title>Broad Genomic Sampling Reveals a Smut Pathogenic Ancestry of the Fungal Clade Ustilaginomycotina.</title>
        <authorList>
            <person name="Kijpornyongpan T."/>
            <person name="Mondo S.J."/>
            <person name="Barry K."/>
            <person name="Sandor L."/>
            <person name="Lee J."/>
            <person name="Lipzen A."/>
            <person name="Pangilinan J."/>
            <person name="LaButti K."/>
            <person name="Hainaut M."/>
            <person name="Henrissat B."/>
            <person name="Grigoriev I.V."/>
            <person name="Spatafora J.W."/>
            <person name="Aime M.C."/>
        </authorList>
    </citation>
    <scope>NUCLEOTIDE SEQUENCE [LARGE SCALE GENOMIC DNA]</scope>
    <source>
        <strain evidence="8 9">MCA 3882</strain>
    </source>
</reference>
<dbReference type="GO" id="GO:0006508">
    <property type="term" value="P:proteolysis"/>
    <property type="evidence" value="ECO:0007669"/>
    <property type="project" value="UniProtKB-KW"/>
</dbReference>
<dbReference type="EC" id="3.4.16.-" evidence="7"/>
<dbReference type="GO" id="GO:0004185">
    <property type="term" value="F:serine-type carboxypeptidase activity"/>
    <property type="evidence" value="ECO:0007669"/>
    <property type="project" value="UniProtKB-UniRule"/>
</dbReference>
<keyword evidence="9" id="KW-1185">Reference proteome</keyword>
<feature type="signal peptide" evidence="7">
    <location>
        <begin position="1"/>
        <end position="19"/>
    </location>
</feature>
<dbReference type="Pfam" id="PF00450">
    <property type="entry name" value="Peptidase_S10"/>
    <property type="match status" value="1"/>
</dbReference>
<dbReference type="STRING" id="1280837.A0A316VBH6"/>
<evidence type="ECO:0000256" key="3">
    <source>
        <dbReference type="ARBA" id="ARBA00022670"/>
    </source>
</evidence>
<dbReference type="SUPFAM" id="SSF53474">
    <property type="entry name" value="alpha/beta-Hydrolases"/>
    <property type="match status" value="1"/>
</dbReference>
<keyword evidence="6" id="KW-0325">Glycoprotein</keyword>
<dbReference type="InterPro" id="IPR001563">
    <property type="entry name" value="Peptidase_S10"/>
</dbReference>
<dbReference type="GO" id="GO:0000324">
    <property type="term" value="C:fungal-type vacuole"/>
    <property type="evidence" value="ECO:0007669"/>
    <property type="project" value="TreeGrafter"/>
</dbReference>
<keyword evidence="5 7" id="KW-0378">Hydrolase</keyword>
<comment type="similarity">
    <text evidence="1 7">Belongs to the peptidase S10 family.</text>
</comment>
<gene>
    <name evidence="8" type="ORF">FA14DRAFT_125262</name>
</gene>
<feature type="chain" id="PRO_5016195587" description="Carboxypeptidase" evidence="7">
    <location>
        <begin position="20"/>
        <end position="558"/>
    </location>
</feature>
<dbReference type="Gene3D" id="1.10.287.410">
    <property type="match status" value="1"/>
</dbReference>
<keyword evidence="3 7" id="KW-0645">Protease</keyword>
<dbReference type="Proteomes" id="UP000245771">
    <property type="component" value="Unassembled WGS sequence"/>
</dbReference>
<dbReference type="PROSITE" id="PS00131">
    <property type="entry name" value="CARBOXYPEPT_SER_SER"/>
    <property type="match status" value="1"/>
</dbReference>
<dbReference type="GeneID" id="37018475"/>
<evidence type="ECO:0000256" key="5">
    <source>
        <dbReference type="ARBA" id="ARBA00022801"/>
    </source>
</evidence>
<evidence type="ECO:0000256" key="2">
    <source>
        <dbReference type="ARBA" id="ARBA00022645"/>
    </source>
</evidence>